<dbReference type="Gene3D" id="3.40.1010.10">
    <property type="entry name" value="Cobalt-precorrin-4 Transmethylase, Domain 1"/>
    <property type="match status" value="1"/>
</dbReference>
<keyword evidence="5" id="KW-0808">Transferase</keyword>
<dbReference type="GO" id="GO:0030788">
    <property type="term" value="F:precorrin-2 C20-methyltransferase activity"/>
    <property type="evidence" value="ECO:0007669"/>
    <property type="project" value="InterPro"/>
</dbReference>
<evidence type="ECO:0000256" key="6">
    <source>
        <dbReference type="ARBA" id="ARBA00022691"/>
    </source>
</evidence>
<dbReference type="GeneID" id="1442024"/>
<keyword evidence="10" id="KW-1185">Reference proteome</keyword>
<accession>Q97A65</accession>
<dbReference type="CDD" id="cd11645">
    <property type="entry name" value="Precorrin_2_C20_MT"/>
    <property type="match status" value="1"/>
</dbReference>
<dbReference type="AlphaFoldDB" id="Q97A65"/>
<dbReference type="SUPFAM" id="SSF53790">
    <property type="entry name" value="Tetrapyrrole methylase"/>
    <property type="match status" value="1"/>
</dbReference>
<dbReference type="InterPro" id="IPR000878">
    <property type="entry name" value="4pyrrol_Mease"/>
</dbReference>
<evidence type="ECO:0000313" key="10">
    <source>
        <dbReference type="Proteomes" id="UP000001017"/>
    </source>
</evidence>
<dbReference type="PANTHER" id="PTHR43467:SF2">
    <property type="entry name" value="COBALT-PRECORRIN-2 C(20)-METHYLTRANSFERASE"/>
    <property type="match status" value="1"/>
</dbReference>
<dbReference type="PIRSF" id="PIRSF036427">
    <property type="entry name" value="Precrrn-2_mtase"/>
    <property type="match status" value="1"/>
</dbReference>
<dbReference type="InterPro" id="IPR014777">
    <property type="entry name" value="4pyrrole_Mease_sub1"/>
</dbReference>
<dbReference type="PhylomeDB" id="Q97A65"/>
<evidence type="ECO:0000256" key="4">
    <source>
        <dbReference type="ARBA" id="ARBA00022603"/>
    </source>
</evidence>
<dbReference type="eggNOG" id="arCOG00648">
    <property type="taxonomic scope" value="Archaea"/>
</dbReference>
<evidence type="ECO:0000256" key="7">
    <source>
        <dbReference type="PIRNR" id="PIRNR036427"/>
    </source>
</evidence>
<keyword evidence="3" id="KW-0169">Cobalamin biosynthesis</keyword>
<dbReference type="OrthoDB" id="23546at2157"/>
<evidence type="ECO:0000256" key="2">
    <source>
        <dbReference type="ARBA" id="ARBA00005879"/>
    </source>
</evidence>
<dbReference type="EMBL" id="BA000011">
    <property type="protein sequence ID" value="BAB60087.1"/>
    <property type="molecule type" value="Genomic_DNA"/>
</dbReference>
<dbReference type="InterPro" id="IPR035996">
    <property type="entry name" value="4pyrrol_Methylase_sf"/>
</dbReference>
<dbReference type="Pfam" id="PF00590">
    <property type="entry name" value="TP_methylase"/>
    <property type="match status" value="1"/>
</dbReference>
<dbReference type="KEGG" id="tvo:TVG0971375"/>
<dbReference type="InterPro" id="IPR014776">
    <property type="entry name" value="4pyrrole_Mease_sub2"/>
</dbReference>
<reference evidence="9 10" key="2">
    <citation type="journal article" date="2000" name="Proc. Natl. Acad. Sci. U.S.A.">
        <title>Archaeal adaptation to higher temperatures revealed by genomic sequence of Thermoplasma volcanium.</title>
        <authorList>
            <person name="Kawashima T."/>
            <person name="Amano N."/>
            <person name="Koike H."/>
            <person name="Makino S."/>
            <person name="Higuchi S."/>
            <person name="Kawashima-Ohya Y."/>
            <person name="Watanabe K."/>
            <person name="Yamazaki M."/>
            <person name="Kanehori K."/>
            <person name="Kawamoto T."/>
            <person name="Nunoshiba T."/>
            <person name="Yamamoto Y."/>
            <person name="Aramaki H."/>
            <person name="Makino K."/>
            <person name="Suzuki M."/>
        </authorList>
    </citation>
    <scope>NUCLEOTIDE SEQUENCE [LARGE SCALE GENOMIC DNA]</scope>
    <source>
        <strain evidence="10">ATCC 51530 / DSM 4299 / JCM 9571 / NBRC 15438 / GSS1</strain>
    </source>
</reference>
<dbReference type="Proteomes" id="UP000001017">
    <property type="component" value="Chromosome"/>
</dbReference>
<reference evidence="9 10" key="1">
    <citation type="journal article" date="1999" name="Proc. Jpn. Acad.">
        <title>Determination of the complete genomic DNA sequence of Thermoplasma volvanium GSS1.</title>
        <authorList>
            <person name="Kawashima T."/>
            <person name="Yamamoto Y."/>
            <person name="Aramaki H."/>
            <person name="Nunoshiba T."/>
            <person name="Kawamoto T."/>
            <person name="Watanabe K."/>
            <person name="Yamazaki M."/>
            <person name="Kanehori K."/>
            <person name="Amano N."/>
            <person name="Ohya Y."/>
            <person name="Makino K."/>
            <person name="Suzuki M."/>
        </authorList>
    </citation>
    <scope>NUCLEOTIDE SEQUENCE [LARGE SCALE GENOMIC DNA]</scope>
    <source>
        <strain evidence="10">ATCC 51530 / DSM 4299 / JCM 9571 / NBRC 15438 / GSS1</strain>
    </source>
</reference>
<dbReference type="GO" id="GO:0009236">
    <property type="term" value="P:cobalamin biosynthetic process"/>
    <property type="evidence" value="ECO:0007669"/>
    <property type="project" value="UniProtKB-UniRule"/>
</dbReference>
<proteinExistence type="inferred from homology"/>
<dbReference type="STRING" id="273116.gene:9381737"/>
<evidence type="ECO:0000259" key="8">
    <source>
        <dbReference type="Pfam" id="PF00590"/>
    </source>
</evidence>
<dbReference type="PROSITE" id="PS00839">
    <property type="entry name" value="SUMT_1"/>
    <property type="match status" value="1"/>
</dbReference>
<feature type="domain" description="Tetrapyrrole methylase" evidence="8">
    <location>
        <begin position="6"/>
        <end position="214"/>
    </location>
</feature>
<dbReference type="InterPro" id="IPR006364">
    <property type="entry name" value="CobI/CbiL/CobIJ_dom"/>
</dbReference>
<comment type="similarity">
    <text evidence="2 7">Belongs to the precorrin methyltransferase family.</text>
</comment>
<evidence type="ECO:0000256" key="1">
    <source>
        <dbReference type="ARBA" id="ARBA00004953"/>
    </source>
</evidence>
<dbReference type="UniPathway" id="UPA00148"/>
<dbReference type="HOGENOM" id="CLU_076014_2_0_2"/>
<evidence type="ECO:0000256" key="5">
    <source>
        <dbReference type="ARBA" id="ARBA00022679"/>
    </source>
</evidence>
<keyword evidence="4" id="KW-0489">Methyltransferase</keyword>
<sequence>MNADMKLYVVGLGPGDPSLVTLKALDTVLKSDIIYVPCSGGEHRIARSILEKLFAGKNEGSLPQVKDLEFPMTRDHNYNKSFLEKNVAEIISDLAKHKILSYAVIGSPTFYSTFGKIKQMLEEKGVSIEYVPGVNSVDACSARSSINIASGDDSVLVTTYRKLLEIGSFEKYDTVVIMKVPTGSFSLERIRNLMGDGMKYIYARRCTMDSEFITEKAGNEDGDYFSLVIARRY</sequence>
<dbReference type="InterPro" id="IPR012382">
    <property type="entry name" value="CobI/CbiL"/>
</dbReference>
<keyword evidence="6" id="KW-0949">S-adenosyl-L-methionine</keyword>
<comment type="pathway">
    <text evidence="1">Cofactor biosynthesis; adenosylcobalamin biosynthesis.</text>
</comment>
<dbReference type="NCBIfam" id="TIGR01467">
    <property type="entry name" value="cobI_cbiL"/>
    <property type="match status" value="1"/>
</dbReference>
<dbReference type="PANTHER" id="PTHR43467">
    <property type="entry name" value="COBALT-PRECORRIN-2 C(20)-METHYLTRANSFERASE"/>
    <property type="match status" value="1"/>
</dbReference>
<dbReference type="InterPro" id="IPR003043">
    <property type="entry name" value="Uropor_MeTrfase_CS"/>
</dbReference>
<evidence type="ECO:0000256" key="3">
    <source>
        <dbReference type="ARBA" id="ARBA00022573"/>
    </source>
</evidence>
<dbReference type="Gene3D" id="3.30.950.10">
    <property type="entry name" value="Methyltransferase, Cobalt-precorrin-4 Transmethylase, Domain 2"/>
    <property type="match status" value="1"/>
</dbReference>
<organism evidence="9 10">
    <name type="scientific">Thermoplasma volcanium (strain ATCC 51530 / DSM 4299 / JCM 9571 / NBRC 15438 / GSS1)</name>
    <dbReference type="NCBI Taxonomy" id="273116"/>
    <lineage>
        <taxon>Archaea</taxon>
        <taxon>Methanobacteriati</taxon>
        <taxon>Thermoplasmatota</taxon>
        <taxon>Thermoplasmata</taxon>
        <taxon>Thermoplasmatales</taxon>
        <taxon>Thermoplasmataceae</taxon>
        <taxon>Thermoplasma</taxon>
    </lineage>
</organism>
<dbReference type="PaxDb" id="273116-14325162"/>
<dbReference type="GO" id="GO:0032259">
    <property type="term" value="P:methylation"/>
    <property type="evidence" value="ECO:0007669"/>
    <property type="project" value="UniProtKB-KW"/>
</dbReference>
<name>Q97A65_THEVO</name>
<dbReference type="RefSeq" id="WP_048054008.1">
    <property type="nucleotide sequence ID" value="NC_002689.2"/>
</dbReference>
<protein>
    <submittedName>
        <fullName evidence="9">Precorrin-2 c20-methyltransferase</fullName>
    </submittedName>
</protein>
<gene>
    <name evidence="9" type="ORF">TVG0971375</name>
</gene>
<evidence type="ECO:0000313" key="9">
    <source>
        <dbReference type="EMBL" id="BAB60087.1"/>
    </source>
</evidence>